<comment type="similarity">
    <text evidence="3 10">Belongs to the SHMT family.</text>
</comment>
<keyword evidence="14" id="KW-1185">Reference proteome</keyword>
<dbReference type="Proteomes" id="UP000182237">
    <property type="component" value="Chromosome I"/>
</dbReference>
<dbReference type="STRING" id="1203190.GCA_000312345_01290"/>
<proteinExistence type="inferred from homology"/>
<comment type="caution">
    <text evidence="10">Lacks conserved residue(s) required for the propagation of feature annotation.</text>
</comment>
<dbReference type="GO" id="GO:0035999">
    <property type="term" value="P:tetrahydrofolate interconversion"/>
    <property type="evidence" value="ECO:0007669"/>
    <property type="project" value="UniProtKB-UniRule"/>
</dbReference>
<dbReference type="eggNOG" id="COG0112">
    <property type="taxonomic scope" value="Bacteria"/>
</dbReference>
<dbReference type="InterPro" id="IPR049943">
    <property type="entry name" value="Ser_HO-MeTrfase-like"/>
</dbReference>
<dbReference type="OrthoDB" id="9803846at2"/>
<comment type="cofactor">
    <cofactor evidence="1 10 11">
        <name>pyridoxal 5'-phosphate</name>
        <dbReference type="ChEBI" id="CHEBI:597326"/>
    </cofactor>
</comment>
<evidence type="ECO:0000259" key="12">
    <source>
        <dbReference type="Pfam" id="PF00464"/>
    </source>
</evidence>
<dbReference type="Gene3D" id="3.90.1150.10">
    <property type="entry name" value="Aspartate Aminotransferase, domain 1"/>
    <property type="match status" value="1"/>
</dbReference>
<evidence type="ECO:0000313" key="13">
    <source>
        <dbReference type="EMBL" id="SDS24797.1"/>
    </source>
</evidence>
<comment type="pathway">
    <text evidence="10">Amino-acid biosynthesis; glycine biosynthesis; glycine from L-serine: step 1/1.</text>
</comment>
<dbReference type="InterPro" id="IPR015421">
    <property type="entry name" value="PyrdxlP-dep_Trfase_major"/>
</dbReference>
<keyword evidence="13" id="KW-0489">Methyltransferase</keyword>
<gene>
    <name evidence="10" type="primary">glyA</name>
    <name evidence="13" type="ORF">SAMN04488539_1300</name>
</gene>
<protein>
    <recommendedName>
        <fullName evidence="10">Serine hydroxymethyltransferase</fullName>
        <shortName evidence="10">SHMT</shortName>
        <shortName evidence="10">Serine methylase</shortName>
        <ecNumber evidence="10">2.1.2.1</ecNumber>
    </recommendedName>
</protein>
<keyword evidence="10" id="KW-0028">Amino-acid biosynthesis</keyword>
<dbReference type="AlphaFoldDB" id="A0A1H1QN87"/>
<feature type="binding site" evidence="10">
    <location>
        <position position="123"/>
    </location>
    <ligand>
        <name>(6S)-5,6,7,8-tetrahydrofolate</name>
        <dbReference type="ChEBI" id="CHEBI:57453"/>
    </ligand>
</feature>
<comment type="subcellular location">
    <subcellularLocation>
        <location evidence="2 10">Cytoplasm</location>
    </subcellularLocation>
</comment>
<evidence type="ECO:0000256" key="9">
    <source>
        <dbReference type="ARBA" id="ARBA00054606"/>
    </source>
</evidence>
<dbReference type="UniPathway" id="UPA00288">
    <property type="reaction ID" value="UER01023"/>
</dbReference>
<dbReference type="InterPro" id="IPR015422">
    <property type="entry name" value="PyrdxlP-dep_Trfase_small"/>
</dbReference>
<dbReference type="PROSITE" id="PS00096">
    <property type="entry name" value="SHMT"/>
    <property type="match status" value="1"/>
</dbReference>
<dbReference type="InterPro" id="IPR039429">
    <property type="entry name" value="SHMT-like_dom"/>
</dbReference>
<dbReference type="GO" id="GO:0019264">
    <property type="term" value="P:glycine biosynthetic process from serine"/>
    <property type="evidence" value="ECO:0007669"/>
    <property type="project" value="UniProtKB-UniRule"/>
</dbReference>
<evidence type="ECO:0000256" key="8">
    <source>
        <dbReference type="ARBA" id="ARBA00022898"/>
    </source>
</evidence>
<reference evidence="13 14" key="1">
    <citation type="submission" date="2016-10" db="EMBL/GenBank/DDBJ databases">
        <authorList>
            <person name="de Groot N.N."/>
        </authorList>
    </citation>
    <scope>NUCLEOTIDE SEQUENCE [LARGE SCALE GENOMIC DNA]</scope>
    <source>
        <strain evidence="13 14">DSM 45434</strain>
    </source>
</reference>
<evidence type="ECO:0000256" key="3">
    <source>
        <dbReference type="ARBA" id="ARBA00006376"/>
    </source>
</evidence>
<evidence type="ECO:0000256" key="2">
    <source>
        <dbReference type="ARBA" id="ARBA00004496"/>
    </source>
</evidence>
<comment type="subunit">
    <text evidence="4 10">Homodimer.</text>
</comment>
<dbReference type="HAMAP" id="MF_00051">
    <property type="entry name" value="SHMT"/>
    <property type="match status" value="1"/>
</dbReference>
<dbReference type="GO" id="GO:0042803">
    <property type="term" value="F:protein homodimerization activity"/>
    <property type="evidence" value="ECO:0007669"/>
    <property type="project" value="UniProtKB-ARBA"/>
</dbReference>
<organism evidence="13 14">
    <name type="scientific">Corynebacterium timonense</name>
    <dbReference type="NCBI Taxonomy" id="441500"/>
    <lineage>
        <taxon>Bacteria</taxon>
        <taxon>Bacillati</taxon>
        <taxon>Actinomycetota</taxon>
        <taxon>Actinomycetes</taxon>
        <taxon>Mycobacteriales</taxon>
        <taxon>Corynebacteriaceae</taxon>
        <taxon>Corynebacterium</taxon>
    </lineage>
</organism>
<sequence>MSDDLRYQDLASFDPEVHEAIRNELGRQRETLEMIASENFVPRSVLQAQGSVFTNKYAEGYPGRRYYGGCEFADVVEDLARDRAKEVFGAQYANVQPHSGAQANAAVLMALAEPGDTILGLDLAHGGHLTHGMKINFSGRLYKVAAYQVEKDTHTIDMAKLREQAREVKPKVIIAGWSAYPRQQDFAEFRSIADEVGAYLWVDMAHFAGLVAAGLHPNPVPHAHVVSSTVHKTIGGPRSGFILTNDLELHKKLNSTVFPGQQGGPLMHVIAAKATAFKIAGTPEFKDRQQRTLDGASILAERLTQDDAKQAGIDVVSGGTDVHLVLVDLRNSDMDGQQAEDLLHRAGITVNRNAVPFDPRPPKVTSGLRIGTSALATRGFEAEDFREVAEIIAEVLIKGDEADVDALHARVDTLAEKYPLYPNLEDWKML</sequence>
<evidence type="ECO:0000256" key="5">
    <source>
        <dbReference type="ARBA" id="ARBA00022490"/>
    </source>
</evidence>
<evidence type="ECO:0000256" key="7">
    <source>
        <dbReference type="ARBA" id="ARBA00022679"/>
    </source>
</evidence>
<dbReference type="SUPFAM" id="SSF53383">
    <property type="entry name" value="PLP-dependent transferases"/>
    <property type="match status" value="1"/>
</dbReference>
<evidence type="ECO:0000256" key="6">
    <source>
        <dbReference type="ARBA" id="ARBA00022563"/>
    </source>
</evidence>
<feature type="binding site" evidence="10">
    <location>
        <begin position="127"/>
        <end position="129"/>
    </location>
    <ligand>
        <name>(6S)-5,6,7,8-tetrahydrofolate</name>
        <dbReference type="ChEBI" id="CHEBI:57453"/>
    </ligand>
</feature>
<dbReference type="UniPathway" id="UPA00193"/>
<dbReference type="RefSeq" id="WP_019194119.1">
    <property type="nucleotide sequence ID" value="NZ_LT629765.1"/>
</dbReference>
<name>A0A1H1QN87_9CORY</name>
<dbReference type="NCBIfam" id="NF000586">
    <property type="entry name" value="PRK00011.1"/>
    <property type="match status" value="1"/>
</dbReference>
<evidence type="ECO:0000256" key="1">
    <source>
        <dbReference type="ARBA" id="ARBA00001933"/>
    </source>
</evidence>
<evidence type="ECO:0000256" key="4">
    <source>
        <dbReference type="ARBA" id="ARBA00011738"/>
    </source>
</evidence>
<dbReference type="PANTHER" id="PTHR11680:SF35">
    <property type="entry name" value="SERINE HYDROXYMETHYLTRANSFERASE 1"/>
    <property type="match status" value="1"/>
</dbReference>
<accession>A0A1H1QN87</accession>
<evidence type="ECO:0000256" key="10">
    <source>
        <dbReference type="HAMAP-Rule" id="MF_00051"/>
    </source>
</evidence>
<comment type="catalytic activity">
    <reaction evidence="10">
        <text>(6R)-5,10-methylene-5,6,7,8-tetrahydrofolate + glycine + H2O = (6S)-5,6,7,8-tetrahydrofolate + L-serine</text>
        <dbReference type="Rhea" id="RHEA:15481"/>
        <dbReference type="ChEBI" id="CHEBI:15377"/>
        <dbReference type="ChEBI" id="CHEBI:15636"/>
        <dbReference type="ChEBI" id="CHEBI:33384"/>
        <dbReference type="ChEBI" id="CHEBI:57305"/>
        <dbReference type="ChEBI" id="CHEBI:57453"/>
        <dbReference type="EC" id="2.1.2.1"/>
    </reaction>
</comment>
<keyword evidence="6 10" id="KW-0554">One-carbon metabolism</keyword>
<feature type="domain" description="Serine hydroxymethyltransferase-like" evidence="12">
    <location>
        <begin position="11"/>
        <end position="392"/>
    </location>
</feature>
<evidence type="ECO:0000313" key="14">
    <source>
        <dbReference type="Proteomes" id="UP000182237"/>
    </source>
</evidence>
<keyword evidence="5 10" id="KW-0963">Cytoplasm</keyword>
<dbReference type="CDD" id="cd00378">
    <property type="entry name" value="SHMT"/>
    <property type="match status" value="1"/>
</dbReference>
<comment type="function">
    <text evidence="9">Catalyzes the reversible interconversion of serine and glycine with tetrahydrofolate (THF) serving as the one-carbon carrier. This reaction serves as the major source of one-carbon groups required for the biosynthesis of purines, thymidylate, methionine, and other important biomolecules. Also exhibits THF-independent aldolase activity toward beta-hydroxyamino acids, producing glycine and aldehydes, via a retro-aldol mechanism. Thus, is able to catalyze the cleavage of L-allo-threonine.</text>
</comment>
<dbReference type="FunFam" id="3.40.640.10:FF:000001">
    <property type="entry name" value="Serine hydroxymethyltransferase"/>
    <property type="match status" value="1"/>
</dbReference>
<feature type="modified residue" description="N6-(pyridoxal phosphate)lysine" evidence="10 11">
    <location>
        <position position="232"/>
    </location>
</feature>
<keyword evidence="8 10" id="KW-0663">Pyridoxal phosphate</keyword>
<dbReference type="InterPro" id="IPR015424">
    <property type="entry name" value="PyrdxlP-dep_Trfase"/>
</dbReference>
<dbReference type="Gene3D" id="3.40.640.10">
    <property type="entry name" value="Type I PLP-dependent aspartate aminotransferase-like (Major domain)"/>
    <property type="match status" value="1"/>
</dbReference>
<comment type="pathway">
    <text evidence="10">One-carbon metabolism; tetrahydrofolate interconversion.</text>
</comment>
<dbReference type="InterPro" id="IPR019798">
    <property type="entry name" value="Ser_HO-MeTrfase_PLP_BS"/>
</dbReference>
<dbReference type="GO" id="GO:0004372">
    <property type="term" value="F:glycine hydroxymethyltransferase activity"/>
    <property type="evidence" value="ECO:0007669"/>
    <property type="project" value="UniProtKB-UniRule"/>
</dbReference>
<dbReference type="InterPro" id="IPR001085">
    <property type="entry name" value="Ser_HO-MeTrfase"/>
</dbReference>
<dbReference type="GO" id="GO:0030170">
    <property type="term" value="F:pyridoxal phosphate binding"/>
    <property type="evidence" value="ECO:0007669"/>
    <property type="project" value="UniProtKB-UniRule"/>
</dbReference>
<dbReference type="EMBL" id="LT629765">
    <property type="protein sequence ID" value="SDS24797.1"/>
    <property type="molecule type" value="Genomic_DNA"/>
</dbReference>
<dbReference type="EC" id="2.1.2.1" evidence="10"/>
<dbReference type="GO" id="GO:0008168">
    <property type="term" value="F:methyltransferase activity"/>
    <property type="evidence" value="ECO:0007669"/>
    <property type="project" value="UniProtKB-KW"/>
</dbReference>
<evidence type="ECO:0000256" key="11">
    <source>
        <dbReference type="PIRSR" id="PIRSR000412-50"/>
    </source>
</evidence>
<dbReference type="PIRSF" id="PIRSF000412">
    <property type="entry name" value="SHMT"/>
    <property type="match status" value="1"/>
</dbReference>
<dbReference type="GO" id="GO:0005829">
    <property type="term" value="C:cytosol"/>
    <property type="evidence" value="ECO:0007669"/>
    <property type="project" value="TreeGrafter"/>
</dbReference>
<feature type="site" description="Plays an important role in substrate specificity" evidence="10">
    <location>
        <position position="231"/>
    </location>
</feature>
<dbReference type="PANTHER" id="PTHR11680">
    <property type="entry name" value="SERINE HYDROXYMETHYLTRANSFERASE"/>
    <property type="match status" value="1"/>
</dbReference>
<keyword evidence="7 10" id="KW-0808">Transferase</keyword>
<dbReference type="GO" id="GO:0032259">
    <property type="term" value="P:methylation"/>
    <property type="evidence" value="ECO:0007669"/>
    <property type="project" value="UniProtKB-KW"/>
</dbReference>
<dbReference type="Pfam" id="PF00464">
    <property type="entry name" value="SHMT"/>
    <property type="match status" value="1"/>
</dbReference>